<evidence type="ECO:0000313" key="4">
    <source>
        <dbReference type="EMBL" id="KIU25029.1"/>
    </source>
</evidence>
<dbReference type="EMBL" id="JWHT01000017">
    <property type="protein sequence ID" value="KIU25029.1"/>
    <property type="molecule type" value="Genomic_DNA"/>
</dbReference>
<dbReference type="Proteomes" id="UP000032289">
    <property type="component" value="Unassembled WGS sequence"/>
</dbReference>
<keyword evidence="4" id="KW-0238">DNA-binding</keyword>
<dbReference type="NCBIfam" id="NF045758">
    <property type="entry name" value="YlxM"/>
    <property type="match status" value="1"/>
</dbReference>
<dbReference type="InterPro" id="IPR013324">
    <property type="entry name" value="RNA_pol_sigma_r3/r4-like"/>
</dbReference>
<evidence type="ECO:0000256" key="3">
    <source>
        <dbReference type="HAMAP-Rule" id="MF_00245"/>
    </source>
</evidence>
<dbReference type="Gene3D" id="1.10.10.10">
    <property type="entry name" value="Winged helix-like DNA-binding domain superfamily/Winged helix DNA-binding domain"/>
    <property type="match status" value="1"/>
</dbReference>
<organism evidence="4 5">
    <name type="scientific">Weissella cibaria</name>
    <dbReference type="NCBI Taxonomy" id="137591"/>
    <lineage>
        <taxon>Bacteria</taxon>
        <taxon>Bacillati</taxon>
        <taxon>Bacillota</taxon>
        <taxon>Bacilli</taxon>
        <taxon>Lactobacillales</taxon>
        <taxon>Lactobacillaceae</taxon>
        <taxon>Weissella</taxon>
    </lineage>
</organism>
<dbReference type="PANTHER" id="PTHR40083:SF1">
    <property type="entry name" value="UPF0122 PROTEIN YLXM"/>
    <property type="match status" value="1"/>
</dbReference>
<dbReference type="PANTHER" id="PTHR40083">
    <property type="entry name" value="UPF0122 PROTEIN CBO2450/CLC_2298"/>
    <property type="match status" value="1"/>
</dbReference>
<proteinExistence type="inferred from homology"/>
<protein>
    <recommendedName>
        <fullName evidence="3">UPF0122 protein ab3b_00806</fullName>
    </recommendedName>
</protein>
<dbReference type="SUPFAM" id="SSF88659">
    <property type="entry name" value="Sigma3 and sigma4 domains of RNA polymerase sigma factors"/>
    <property type="match status" value="1"/>
</dbReference>
<sequence length="113" mass="13441">MELEKNTRLNALFDFYQPLLTSKQNDYLQLYYADDYSLGEIAEEFEVSRQAVYDNLKRSTQLLEDYEAKLHLFADYLQRQSVAAQLNDYIQKKYPNDAELTRLAERLVTLEEE</sequence>
<dbReference type="NCBIfam" id="NF001070">
    <property type="entry name" value="PRK00118.1-6"/>
    <property type="match status" value="1"/>
</dbReference>
<dbReference type="PATRIC" id="fig|137591.24.peg.788"/>
<accession>A0A0D1KK33</accession>
<dbReference type="GO" id="GO:0003677">
    <property type="term" value="F:DNA binding"/>
    <property type="evidence" value="ECO:0007669"/>
    <property type="project" value="UniProtKB-KW"/>
</dbReference>
<comment type="function">
    <text evidence="2 3">Might take part in the signal recognition particle (SRP) pathway. This is inferred from the conservation of its genetic proximity to ftsY/ffh. May be a regulatory protein.</text>
</comment>
<dbReference type="Pfam" id="PF04297">
    <property type="entry name" value="UPF0122"/>
    <property type="match status" value="1"/>
</dbReference>
<dbReference type="InterPro" id="IPR036388">
    <property type="entry name" value="WH-like_DNA-bd_sf"/>
</dbReference>
<dbReference type="InterPro" id="IPR007394">
    <property type="entry name" value="UPF0122"/>
</dbReference>
<evidence type="ECO:0000313" key="5">
    <source>
        <dbReference type="Proteomes" id="UP000032289"/>
    </source>
</evidence>
<dbReference type="AlphaFoldDB" id="A0A0D1KK33"/>
<dbReference type="NCBIfam" id="NF001068">
    <property type="entry name" value="PRK00118.1-4"/>
    <property type="match status" value="1"/>
</dbReference>
<dbReference type="RefSeq" id="WP_043940945.1">
    <property type="nucleotide sequence ID" value="NZ_JWHT01000017.1"/>
</dbReference>
<dbReference type="HAMAP" id="MF_00245">
    <property type="entry name" value="UPF0122"/>
    <property type="match status" value="1"/>
</dbReference>
<evidence type="ECO:0000256" key="2">
    <source>
        <dbReference type="ARBA" id="ARBA00024764"/>
    </source>
</evidence>
<name>A0A0D1KK33_9LACO</name>
<reference evidence="4 5" key="1">
    <citation type="journal article" date="2015" name="Microbiology (Mosc.)">
        <title>Genomics of the Weissella cibaria species with an examination of its metabolic traits.</title>
        <authorList>
            <person name="Lynch K.M."/>
            <person name="Lucid A."/>
            <person name="Arendt E.K."/>
            <person name="Sleator R.D."/>
            <person name="Lucey B."/>
            <person name="Coffey A."/>
        </authorList>
    </citation>
    <scope>NUCLEOTIDE SEQUENCE [LARGE SCALE GENOMIC DNA]</scope>
    <source>
        <strain evidence="4 5">AB3b</strain>
    </source>
</reference>
<dbReference type="InterPro" id="IPR054831">
    <property type="entry name" value="UPF0122_fam_protein"/>
</dbReference>
<gene>
    <name evidence="4" type="ORF">ab3b_00806</name>
</gene>
<comment type="similarity">
    <text evidence="1 3">Belongs to the UPF0122 family.</text>
</comment>
<evidence type="ECO:0000256" key="1">
    <source>
        <dbReference type="ARBA" id="ARBA00008720"/>
    </source>
</evidence>
<comment type="caution">
    <text evidence="4">The sequence shown here is derived from an EMBL/GenBank/DDBJ whole genome shotgun (WGS) entry which is preliminary data.</text>
</comment>